<protein>
    <submittedName>
        <fullName evidence="2">Uncharacterized protein</fullName>
    </submittedName>
</protein>
<accession>A0AAE7XLT6</accession>
<keyword evidence="3" id="KW-1185">Reference proteome</keyword>
<gene>
    <name evidence="2" type="ORF">pEaSNUABM33_00117</name>
</gene>
<evidence type="ECO:0000313" key="2">
    <source>
        <dbReference type="EMBL" id="QZE57993.1"/>
    </source>
</evidence>
<evidence type="ECO:0000313" key="3">
    <source>
        <dbReference type="Proteomes" id="UP000827805"/>
    </source>
</evidence>
<name>A0AAE7XLT6_9CAUD</name>
<feature type="region of interest" description="Disordered" evidence="1">
    <location>
        <begin position="19"/>
        <end position="42"/>
    </location>
</feature>
<reference evidence="2 3" key="1">
    <citation type="submission" date="2021-06" db="EMBL/GenBank/DDBJ databases">
        <title>Complete genome sequence of Erwinia phage pEa_SNUABM_33.</title>
        <authorList>
            <person name="Kim S.G."/>
            <person name="Park S.C."/>
        </authorList>
    </citation>
    <scope>NUCLEOTIDE SEQUENCE [LARGE SCALE GENOMIC DNA]</scope>
</reference>
<evidence type="ECO:0000256" key="1">
    <source>
        <dbReference type="SAM" id="MobiDB-lite"/>
    </source>
</evidence>
<proteinExistence type="predicted"/>
<dbReference type="EMBL" id="MZ443779">
    <property type="protein sequence ID" value="QZE57993.1"/>
    <property type="molecule type" value="Genomic_DNA"/>
</dbReference>
<dbReference type="Proteomes" id="UP000827805">
    <property type="component" value="Segment"/>
</dbReference>
<sequence>MCRCTDWKLFFDVKDGKKKLERQKISPPRSPKIPPMKANRNG</sequence>
<organism evidence="2 3">
    <name type="scientific">Erwinia phage pEa_SNUABM_33</name>
    <dbReference type="NCBI Taxonomy" id="2869556"/>
    <lineage>
        <taxon>Viruses</taxon>
        <taxon>Duplodnaviria</taxon>
        <taxon>Heunggongvirae</taxon>
        <taxon>Uroviricota</taxon>
        <taxon>Caudoviricetes</taxon>
        <taxon>Alexandravirus</taxon>
        <taxon>Alexandravirus SNUABM33</taxon>
    </lineage>
</organism>